<keyword evidence="8" id="KW-1185">Reference proteome</keyword>
<dbReference type="GeneID" id="136805474"/>
<dbReference type="PANTHER" id="PTHR24251">
    <property type="entry name" value="OVOCHYMASE-RELATED"/>
    <property type="match status" value="1"/>
</dbReference>
<feature type="region of interest" description="Disordered" evidence="4">
    <location>
        <begin position="321"/>
        <end position="365"/>
    </location>
</feature>
<proteinExistence type="predicted"/>
<dbReference type="Pfam" id="PF00431">
    <property type="entry name" value="CUB"/>
    <property type="match status" value="1"/>
</dbReference>
<feature type="transmembrane region" description="Helical" evidence="5">
    <location>
        <begin position="289"/>
        <end position="311"/>
    </location>
</feature>
<dbReference type="PANTHER" id="PTHR24251:SF30">
    <property type="entry name" value="MEMBRANE FRIZZLED-RELATED PROTEIN"/>
    <property type="match status" value="1"/>
</dbReference>
<reference evidence="7" key="1">
    <citation type="submission" date="2021-01" db="UniProtKB">
        <authorList>
            <consortium name="EnsemblMetazoa"/>
        </authorList>
    </citation>
    <scope>IDENTIFICATION</scope>
</reference>
<dbReference type="InterPro" id="IPR035914">
    <property type="entry name" value="Sperma_CUB_dom_sf"/>
</dbReference>
<dbReference type="Gene3D" id="2.60.120.290">
    <property type="entry name" value="Spermadhesin, CUB domain"/>
    <property type="match status" value="2"/>
</dbReference>
<comment type="caution">
    <text evidence="3">Lacks conserved residue(s) required for the propagation of feature annotation.</text>
</comment>
<evidence type="ECO:0000256" key="5">
    <source>
        <dbReference type="SAM" id="Phobius"/>
    </source>
</evidence>
<dbReference type="Proteomes" id="UP000594262">
    <property type="component" value="Unplaced"/>
</dbReference>
<accession>A0A7M5XBC1</accession>
<feature type="domain" description="CUB" evidence="6">
    <location>
        <begin position="6"/>
        <end position="140"/>
    </location>
</feature>
<evidence type="ECO:0000256" key="1">
    <source>
        <dbReference type="ARBA" id="ARBA00022737"/>
    </source>
</evidence>
<evidence type="ECO:0000259" key="6">
    <source>
        <dbReference type="PROSITE" id="PS01180"/>
    </source>
</evidence>
<dbReference type="SUPFAM" id="SSF49854">
    <property type="entry name" value="Spermadhesin, CUB domain"/>
    <property type="match status" value="2"/>
</dbReference>
<dbReference type="OrthoDB" id="6022136at2759"/>
<dbReference type="CDD" id="cd00041">
    <property type="entry name" value="CUB"/>
    <property type="match status" value="1"/>
</dbReference>
<evidence type="ECO:0000256" key="3">
    <source>
        <dbReference type="PROSITE-ProRule" id="PRU00059"/>
    </source>
</evidence>
<dbReference type="PROSITE" id="PS01180">
    <property type="entry name" value="CUB"/>
    <property type="match status" value="2"/>
</dbReference>
<name>A0A7M5XBC1_9CNID</name>
<keyword evidence="2" id="KW-1015">Disulfide bond</keyword>
<organism evidence="7 8">
    <name type="scientific">Clytia hemisphaerica</name>
    <dbReference type="NCBI Taxonomy" id="252671"/>
    <lineage>
        <taxon>Eukaryota</taxon>
        <taxon>Metazoa</taxon>
        <taxon>Cnidaria</taxon>
        <taxon>Hydrozoa</taxon>
        <taxon>Hydroidolina</taxon>
        <taxon>Leptothecata</taxon>
        <taxon>Obeliida</taxon>
        <taxon>Clytiidae</taxon>
        <taxon>Clytia</taxon>
    </lineage>
</organism>
<evidence type="ECO:0000313" key="7">
    <source>
        <dbReference type="EnsemblMetazoa" id="CLYHEMP020815.1"/>
    </source>
</evidence>
<evidence type="ECO:0000256" key="4">
    <source>
        <dbReference type="SAM" id="MobiDB-lite"/>
    </source>
</evidence>
<sequence>MNANDCGLPTLDYSGSTYGITTSGRLLKSPLYGSNGRSYMPDTDCTYTLRNHPSYPAPAYFLVINFMTSVTFKVPGTYPKCDTDYLEITIGERDPKTFKYCGNSAPFPLYSHEGVIKIRVVAHENSDGGVFQFDALVRERDFGPDCLFHNDRGPNGVIISPTYPRGYPNNTCDERIFVGSQKDIDFYFFDINLKTDSSKGGCSQVGTQQDHVEVRGTPYVTTSFEDATPIGQVKCGNVSGIYIMNQVEFDYVYIRFHGNTMVSGYRGMYLAYSIYDAPKPPPPEEGNPALVWTGVICAVLILIVVLWVFIIKAMNSKKKQQKSVAPASETNEDAMDGYIPNMPPSRRQNQGAPPPTEIHGVPVEEPDYNPAELFAAYKQIALPSEDGATDKELTDTLFPGQVQPGNNLTAGLSPGYLATDYERQTSGLMNT</sequence>
<feature type="domain" description="CUB" evidence="6">
    <location>
        <begin position="146"/>
        <end position="275"/>
    </location>
</feature>
<dbReference type="EnsemblMetazoa" id="CLYHEMT020815.1">
    <property type="protein sequence ID" value="CLYHEMP020815.1"/>
    <property type="gene ID" value="CLYHEMG020815"/>
</dbReference>
<keyword evidence="5" id="KW-0812">Transmembrane</keyword>
<evidence type="ECO:0000256" key="2">
    <source>
        <dbReference type="ARBA" id="ARBA00023157"/>
    </source>
</evidence>
<dbReference type="SMART" id="SM00042">
    <property type="entry name" value="CUB"/>
    <property type="match status" value="1"/>
</dbReference>
<protein>
    <recommendedName>
        <fullName evidence="6">CUB domain-containing protein</fullName>
    </recommendedName>
</protein>
<dbReference type="AlphaFoldDB" id="A0A7M5XBC1"/>
<dbReference type="InterPro" id="IPR000859">
    <property type="entry name" value="CUB_dom"/>
</dbReference>
<keyword evidence="1" id="KW-0677">Repeat</keyword>
<keyword evidence="5" id="KW-1133">Transmembrane helix</keyword>
<evidence type="ECO:0000313" key="8">
    <source>
        <dbReference type="Proteomes" id="UP000594262"/>
    </source>
</evidence>
<dbReference type="RefSeq" id="XP_066918148.1">
    <property type="nucleotide sequence ID" value="XM_067062047.1"/>
</dbReference>
<keyword evidence="5" id="KW-0472">Membrane</keyword>